<dbReference type="Gene3D" id="3.40.190.290">
    <property type="match status" value="1"/>
</dbReference>
<dbReference type="InterPro" id="IPR036390">
    <property type="entry name" value="WH_DNA-bd_sf"/>
</dbReference>
<dbReference type="GO" id="GO:0003700">
    <property type="term" value="F:DNA-binding transcription factor activity"/>
    <property type="evidence" value="ECO:0007669"/>
    <property type="project" value="InterPro"/>
</dbReference>
<dbReference type="RefSeq" id="WP_042460394.1">
    <property type="nucleotide sequence ID" value="NZ_BBPN01000068.1"/>
</dbReference>
<dbReference type="InterPro" id="IPR050950">
    <property type="entry name" value="HTH-type_LysR_regulators"/>
</dbReference>
<evidence type="ECO:0000313" key="8">
    <source>
        <dbReference type="Proteomes" id="UP000183015"/>
    </source>
</evidence>
<reference evidence="8" key="1">
    <citation type="submission" date="2016-10" db="EMBL/GenBank/DDBJ databases">
        <authorList>
            <person name="Varghese N."/>
        </authorList>
    </citation>
    <scope>NUCLEOTIDE SEQUENCE [LARGE SCALE GENOMIC DNA]</scope>
    <source>
        <strain evidence="8">DSM 45096 / BCRC 16803 / CGMCC 4.1857 / CIP 109030 / JCM 12277 / KCTC 19219 / NBRC 100920 / 33214</strain>
    </source>
</reference>
<evidence type="ECO:0000313" key="7">
    <source>
        <dbReference type="EMBL" id="SEM60913.1"/>
    </source>
</evidence>
<keyword evidence="3 7" id="KW-0238">DNA-binding</keyword>
<keyword evidence="2" id="KW-0805">Transcription regulation</keyword>
<dbReference type="EMBL" id="FOAZ01000037">
    <property type="protein sequence ID" value="SEM60913.1"/>
    <property type="molecule type" value="Genomic_DNA"/>
</dbReference>
<dbReference type="FunFam" id="1.10.10.10:FF:000001">
    <property type="entry name" value="LysR family transcriptional regulator"/>
    <property type="match status" value="1"/>
</dbReference>
<dbReference type="CDD" id="cd05466">
    <property type="entry name" value="PBP2_LTTR_substrate"/>
    <property type="match status" value="1"/>
</dbReference>
<accession>A0A1H7ZRJ8</accession>
<sequence length="307" mass="32417">MDARQLSYFLAVVEHGGFTRAADALHLAQPSLSQAIRALERELGARLFQRAGRGVVLTSAGEALVTPARRVGLELVAAREAVASVVGLVAGRVDLVVQAAAADAAGELTARFRQRHPAVTVRLTEPRRPPFLTRDLREGDAQLGLSYLPVTETQGLVVDPLREVEMVAVLPPGSVAPQTMRVEDLADLPLVVGAPGTAWRMLTDGLFAEADVAPRIAVESVYREAVGPLITEGGLAAVMHAGLAPEGSVVRALHPRVRRTLALLRRPGVLPPAAEAFLQLARLPPAQGSEAVARAAPPRGRAQPPSK</sequence>
<evidence type="ECO:0000256" key="3">
    <source>
        <dbReference type="ARBA" id="ARBA00023125"/>
    </source>
</evidence>
<dbReference type="AlphaFoldDB" id="A0A1H7ZRJ8"/>
<dbReference type="InterPro" id="IPR036388">
    <property type="entry name" value="WH-like_DNA-bd_sf"/>
</dbReference>
<dbReference type="InterPro" id="IPR000847">
    <property type="entry name" value="LysR_HTH_N"/>
</dbReference>
<evidence type="ECO:0000256" key="4">
    <source>
        <dbReference type="ARBA" id="ARBA00023163"/>
    </source>
</evidence>
<dbReference type="Proteomes" id="UP000183015">
    <property type="component" value="Unassembled WGS sequence"/>
</dbReference>
<dbReference type="SUPFAM" id="SSF46785">
    <property type="entry name" value="Winged helix' DNA-binding domain"/>
    <property type="match status" value="1"/>
</dbReference>
<dbReference type="eggNOG" id="COG0583">
    <property type="taxonomic scope" value="Bacteria"/>
</dbReference>
<dbReference type="SUPFAM" id="SSF53850">
    <property type="entry name" value="Periplasmic binding protein-like II"/>
    <property type="match status" value="1"/>
</dbReference>
<gene>
    <name evidence="7" type="ORF">SAMN05414137_13713</name>
</gene>
<comment type="similarity">
    <text evidence="1">Belongs to the LysR transcriptional regulatory family.</text>
</comment>
<dbReference type="InterPro" id="IPR005119">
    <property type="entry name" value="LysR_subst-bd"/>
</dbReference>
<dbReference type="PROSITE" id="PS50931">
    <property type="entry name" value="HTH_LYSR"/>
    <property type="match status" value="1"/>
</dbReference>
<keyword evidence="4" id="KW-0804">Transcription</keyword>
<dbReference type="OrthoDB" id="3181812at2"/>
<protein>
    <submittedName>
        <fullName evidence="7">DNA-binding transcriptional regulator, LysR family</fullName>
    </submittedName>
</protein>
<feature type="region of interest" description="Disordered" evidence="5">
    <location>
        <begin position="288"/>
        <end position="307"/>
    </location>
</feature>
<dbReference type="PANTHER" id="PTHR30419">
    <property type="entry name" value="HTH-TYPE TRANSCRIPTIONAL REGULATOR YBHD"/>
    <property type="match status" value="1"/>
</dbReference>
<dbReference type="PRINTS" id="PR00039">
    <property type="entry name" value="HTHLYSR"/>
</dbReference>
<evidence type="ECO:0000256" key="5">
    <source>
        <dbReference type="SAM" id="MobiDB-lite"/>
    </source>
</evidence>
<dbReference type="GO" id="GO:0005829">
    <property type="term" value="C:cytosol"/>
    <property type="evidence" value="ECO:0007669"/>
    <property type="project" value="TreeGrafter"/>
</dbReference>
<dbReference type="Gene3D" id="1.10.10.10">
    <property type="entry name" value="Winged helix-like DNA-binding domain superfamily/Winged helix DNA-binding domain"/>
    <property type="match status" value="1"/>
</dbReference>
<dbReference type="GO" id="GO:0003677">
    <property type="term" value="F:DNA binding"/>
    <property type="evidence" value="ECO:0007669"/>
    <property type="project" value="UniProtKB-KW"/>
</dbReference>
<feature type="compositionally biased region" description="Low complexity" evidence="5">
    <location>
        <begin position="293"/>
        <end position="307"/>
    </location>
</feature>
<dbReference type="Pfam" id="PF03466">
    <property type="entry name" value="LysR_substrate"/>
    <property type="match status" value="1"/>
</dbReference>
<evidence type="ECO:0000259" key="6">
    <source>
        <dbReference type="PROSITE" id="PS50931"/>
    </source>
</evidence>
<evidence type="ECO:0000256" key="1">
    <source>
        <dbReference type="ARBA" id="ARBA00009437"/>
    </source>
</evidence>
<keyword evidence="8" id="KW-1185">Reference proteome</keyword>
<dbReference type="STRING" id="235985.SAMN05414137_13713"/>
<proteinExistence type="inferred from homology"/>
<feature type="domain" description="HTH lysR-type" evidence="6">
    <location>
        <begin position="1"/>
        <end position="58"/>
    </location>
</feature>
<dbReference type="Pfam" id="PF00126">
    <property type="entry name" value="HTH_1"/>
    <property type="match status" value="1"/>
</dbReference>
<evidence type="ECO:0000256" key="2">
    <source>
        <dbReference type="ARBA" id="ARBA00023015"/>
    </source>
</evidence>
<name>A0A1H7ZRJ8_STRJI</name>
<organism evidence="7 8">
    <name type="scientific">Streptacidiphilus jiangxiensis</name>
    <dbReference type="NCBI Taxonomy" id="235985"/>
    <lineage>
        <taxon>Bacteria</taxon>
        <taxon>Bacillati</taxon>
        <taxon>Actinomycetota</taxon>
        <taxon>Actinomycetes</taxon>
        <taxon>Kitasatosporales</taxon>
        <taxon>Streptomycetaceae</taxon>
        <taxon>Streptacidiphilus</taxon>
    </lineage>
</organism>